<dbReference type="Pfam" id="PF05470">
    <property type="entry name" value="eIF-3c_N"/>
    <property type="match status" value="2"/>
</dbReference>
<dbReference type="Pfam" id="PF01399">
    <property type="entry name" value="PCI"/>
    <property type="match status" value="1"/>
</dbReference>
<comment type="subcellular location">
    <subcellularLocation>
        <location evidence="4">Cytoplasm</location>
    </subcellularLocation>
</comment>
<keyword evidence="1 4" id="KW-0963">Cytoplasm</keyword>
<evidence type="ECO:0000256" key="4">
    <source>
        <dbReference type="HAMAP-Rule" id="MF_03002"/>
    </source>
</evidence>
<dbReference type="GO" id="GO:0003723">
    <property type="term" value="F:RNA binding"/>
    <property type="evidence" value="ECO:0007669"/>
    <property type="project" value="InterPro"/>
</dbReference>
<dbReference type="InterPro" id="IPR008905">
    <property type="entry name" value="EIF3C_N_dom"/>
</dbReference>
<dbReference type="GO" id="GO:0005852">
    <property type="term" value="C:eukaryotic translation initiation factor 3 complex"/>
    <property type="evidence" value="ECO:0007669"/>
    <property type="project" value="UniProtKB-UniRule"/>
</dbReference>
<feature type="compositionally biased region" description="Gly residues" evidence="5">
    <location>
        <begin position="929"/>
        <end position="941"/>
    </location>
</feature>
<dbReference type="AlphaFoldDB" id="A0AAV0T8T9"/>
<keyword evidence="3 4" id="KW-0648">Protein biosynthesis</keyword>
<comment type="subunit">
    <text evidence="4">Component of the eukaryotic translation initiation factor 3 (eIF-3) complex.</text>
</comment>
<comment type="caution">
    <text evidence="7">The sequence shown here is derived from an EMBL/GenBank/DDBJ whole genome shotgun (WGS) entry which is preliminary data.</text>
</comment>
<evidence type="ECO:0000256" key="3">
    <source>
        <dbReference type="ARBA" id="ARBA00022917"/>
    </source>
</evidence>
<feature type="compositionally biased region" description="Basic and acidic residues" evidence="5">
    <location>
        <begin position="909"/>
        <end position="928"/>
    </location>
</feature>
<dbReference type="Proteomes" id="UP001162029">
    <property type="component" value="Unassembled WGS sequence"/>
</dbReference>
<gene>
    <name evidence="7" type="ORF">PDE001_LOCUS1557</name>
</gene>
<dbReference type="GO" id="GO:0031369">
    <property type="term" value="F:translation initiation factor binding"/>
    <property type="evidence" value="ECO:0007669"/>
    <property type="project" value="InterPro"/>
</dbReference>
<dbReference type="PANTHER" id="PTHR13937:SF0">
    <property type="entry name" value="EUKARYOTIC TRANSLATION INITIATION FACTOR 3 SUBUNIT C-RELATED"/>
    <property type="match status" value="1"/>
</dbReference>
<dbReference type="Pfam" id="PF26569">
    <property type="entry name" value="EIF3CL_C"/>
    <property type="match status" value="1"/>
</dbReference>
<feature type="region of interest" description="Disordered" evidence="5">
    <location>
        <begin position="128"/>
        <end position="256"/>
    </location>
</feature>
<dbReference type="SUPFAM" id="SSF46785">
    <property type="entry name" value="Winged helix' DNA-binding domain"/>
    <property type="match status" value="1"/>
</dbReference>
<comment type="similarity">
    <text evidence="4">Belongs to the eIF-3 subunit C family.</text>
</comment>
<evidence type="ECO:0000256" key="5">
    <source>
        <dbReference type="SAM" id="MobiDB-lite"/>
    </source>
</evidence>
<organism evidence="7 8">
    <name type="scientific">Peronospora destructor</name>
    <dbReference type="NCBI Taxonomy" id="86335"/>
    <lineage>
        <taxon>Eukaryota</taxon>
        <taxon>Sar</taxon>
        <taxon>Stramenopiles</taxon>
        <taxon>Oomycota</taxon>
        <taxon>Peronosporomycetes</taxon>
        <taxon>Peronosporales</taxon>
        <taxon>Peronosporaceae</taxon>
        <taxon>Peronospora</taxon>
    </lineage>
</organism>
<sequence>MASRFWAGSSSSEEESDVSDVSDVETSQQQQARAASRWAVQSDSDSEEEVRVVKSAKDKALEHMERNCNNIRNHMKINDWMQIQTDFDELTKQFERAKKTMSTLPTFYLRTMMSLEDFLAEKVKKKAEQKKMSKENSKALIRMKGKLKKQLEPMRKQIDDFRANPVESSEEESESSSSESSEESSSKSSSASSDSDDSSDASESEDESSDDDKSGSDEDSDEDSDGSWPSKSSSSSSSSEDDDNMPKGRARWLKQTPVVTKAKKVKGPKIVKQRETRRGSEDDVKKIVVEEELKLTPSQFDRRVKEVVAMRGKKGMDLSEQLTLMRKLANYAHRLGPARQIVATMYLVGTSVFDTSSKIDHVMSARHWKQVQARICTILSLLEKNPDFSLAPLTSEDQADIVRAGREKVTAAQIAAAAAEDAEEDMNFVDTLPQTGKKGTIKVSGDLAAFVDRLSEEYTKSLQQTDPHTSEYVARLYDENLLIEVAKRVQMFYARKKDFERAATMALVRAELIYYKHDSVAAALHEAQAKRAKFGDPVFLHPACTSTNASKMKEFDVMKTHPASAMGQPTVDEAPVNAEKLLREVCRFVFQYGDIRAKTRAMLCRIYHHALHDRFHEARDLLLMSHIQDNITDADIPTQILFNRMMAQLGLCAFRCGLIWEAHACLSEICTGSRTKELLAQGLQSFRFGERDLEQERLERRRQVPYHMHINLDLLETCHLVSAMLLEVPNMVNLHLSDRKRMVSKAFRKLLEFHERLVFDGPPENPRDHVVAAAKLLAQGSWRKSAELLVGLPMWDLFPGVNVNQHVRSMVQHKIQVEALRTYLLAFSAEYDSVSLARLMAMFELDDKTVHSIVSKMMINEELQGAWDQSSQAIILYKTERSTLQTLAVQYSDKLSLIVENNERMMDLRSGTGKEEWNNRRGGGDGRRGGGGRIGFSTGGGRRGDNQSGRGGFRPRRGGGGGRGPRQQRQ</sequence>
<dbReference type="PANTHER" id="PTHR13937">
    <property type="entry name" value="EUKARYOTIC TRANSLATION INITATION FACTOR 3, SUBUNIT 8 EIF3S8 -RELATED"/>
    <property type="match status" value="1"/>
</dbReference>
<keyword evidence="8" id="KW-1185">Reference proteome</keyword>
<feature type="compositionally biased region" description="Low complexity" evidence="5">
    <location>
        <begin position="24"/>
        <end position="42"/>
    </location>
</feature>
<keyword evidence="2 4" id="KW-0396">Initiation factor</keyword>
<dbReference type="GO" id="GO:0033290">
    <property type="term" value="C:eukaryotic 48S preinitiation complex"/>
    <property type="evidence" value="ECO:0007669"/>
    <property type="project" value="UniProtKB-UniRule"/>
</dbReference>
<name>A0AAV0T8T9_9STRA</name>
<dbReference type="SMART" id="SM00088">
    <property type="entry name" value="PINT"/>
    <property type="match status" value="1"/>
</dbReference>
<dbReference type="GO" id="GO:0001732">
    <property type="term" value="P:formation of cytoplasmic translation initiation complex"/>
    <property type="evidence" value="ECO:0007669"/>
    <property type="project" value="UniProtKB-UniRule"/>
</dbReference>
<evidence type="ECO:0000313" key="7">
    <source>
        <dbReference type="EMBL" id="CAI5716731.1"/>
    </source>
</evidence>
<comment type="function">
    <text evidence="4">Component of the eukaryotic translation initiation factor 3 (eIF-3) complex, which is involved in protein synthesis of a specialized repertoire of mRNAs and, together with other initiation factors, stimulates binding of mRNA and methionyl-tRNAi to the 40S ribosome. The eIF-3 complex specifically targets and initiates translation of a subset of mRNAs involved in cell proliferation.</text>
</comment>
<proteinExistence type="inferred from homology"/>
<evidence type="ECO:0000313" key="8">
    <source>
        <dbReference type="Proteomes" id="UP001162029"/>
    </source>
</evidence>
<dbReference type="EMBL" id="CANTFM010000264">
    <property type="protein sequence ID" value="CAI5716731.1"/>
    <property type="molecule type" value="Genomic_DNA"/>
</dbReference>
<evidence type="ECO:0000259" key="6">
    <source>
        <dbReference type="PROSITE" id="PS50250"/>
    </source>
</evidence>
<dbReference type="InterPro" id="IPR027516">
    <property type="entry name" value="EIF3C"/>
</dbReference>
<feature type="region of interest" description="Disordered" evidence="5">
    <location>
        <begin position="1"/>
        <end position="52"/>
    </location>
</feature>
<accession>A0AAV0T8T9</accession>
<dbReference type="InterPro" id="IPR058999">
    <property type="entry name" value="EIF3CL_C"/>
</dbReference>
<evidence type="ECO:0000256" key="2">
    <source>
        <dbReference type="ARBA" id="ARBA00022540"/>
    </source>
</evidence>
<dbReference type="InterPro" id="IPR000717">
    <property type="entry name" value="PCI_dom"/>
</dbReference>
<dbReference type="GO" id="GO:0016282">
    <property type="term" value="C:eukaryotic 43S preinitiation complex"/>
    <property type="evidence" value="ECO:0007669"/>
    <property type="project" value="UniProtKB-UniRule"/>
</dbReference>
<feature type="region of interest" description="Disordered" evidence="5">
    <location>
        <begin position="909"/>
        <end position="970"/>
    </location>
</feature>
<dbReference type="GO" id="GO:0003743">
    <property type="term" value="F:translation initiation factor activity"/>
    <property type="evidence" value="ECO:0007669"/>
    <property type="project" value="UniProtKB-UniRule"/>
</dbReference>
<feature type="compositionally biased region" description="Acidic residues" evidence="5">
    <location>
        <begin position="12"/>
        <end position="23"/>
    </location>
</feature>
<feature type="compositionally biased region" description="Basic and acidic residues" evidence="5">
    <location>
        <begin position="149"/>
        <end position="162"/>
    </location>
</feature>
<feature type="domain" description="PCI" evidence="6">
    <location>
        <begin position="706"/>
        <end position="881"/>
    </location>
</feature>
<feature type="compositionally biased region" description="Low complexity" evidence="5">
    <location>
        <begin position="226"/>
        <end position="238"/>
    </location>
</feature>
<protein>
    <recommendedName>
        <fullName evidence="4">Eukaryotic translation initiation factor 3 subunit C</fullName>
        <shortName evidence="4">eIF3c</shortName>
    </recommendedName>
    <alternativeName>
        <fullName evidence="4">Eukaryotic translation initiation factor 3 subunit 8</fullName>
    </alternativeName>
</protein>
<feature type="compositionally biased region" description="Acidic residues" evidence="5">
    <location>
        <begin position="194"/>
        <end position="210"/>
    </location>
</feature>
<reference evidence="7" key="1">
    <citation type="submission" date="2022-12" db="EMBL/GenBank/DDBJ databases">
        <authorList>
            <person name="Webb A."/>
        </authorList>
    </citation>
    <scope>NUCLEOTIDE SEQUENCE</scope>
    <source>
        <strain evidence="7">Pd1</strain>
    </source>
</reference>
<evidence type="ECO:0000256" key="1">
    <source>
        <dbReference type="ARBA" id="ARBA00022490"/>
    </source>
</evidence>
<dbReference type="HAMAP" id="MF_03002">
    <property type="entry name" value="eIF3c"/>
    <property type="match status" value="1"/>
</dbReference>
<dbReference type="PROSITE" id="PS50250">
    <property type="entry name" value="PCI"/>
    <property type="match status" value="1"/>
</dbReference>
<dbReference type="InterPro" id="IPR036390">
    <property type="entry name" value="WH_DNA-bd_sf"/>
</dbReference>